<accession>A0AAV0ERT6</accession>
<dbReference type="EMBL" id="CAMAPF010000938">
    <property type="protein sequence ID" value="CAH9125964.1"/>
    <property type="molecule type" value="Genomic_DNA"/>
</dbReference>
<protein>
    <recommendedName>
        <fullName evidence="1">LysM domain-containing protein</fullName>
    </recommendedName>
</protein>
<dbReference type="SMART" id="SM00257">
    <property type="entry name" value="LysM"/>
    <property type="match status" value="2"/>
</dbReference>
<dbReference type="AlphaFoldDB" id="A0AAV0ERT6"/>
<dbReference type="SUPFAM" id="SSF54106">
    <property type="entry name" value="LysM domain"/>
    <property type="match status" value="2"/>
</dbReference>
<gene>
    <name evidence="2" type="ORF">CEPIT_LOCUS27166</name>
</gene>
<feature type="domain" description="LysM" evidence="1">
    <location>
        <begin position="184"/>
        <end position="228"/>
    </location>
</feature>
<proteinExistence type="predicted"/>
<evidence type="ECO:0000313" key="2">
    <source>
        <dbReference type="EMBL" id="CAH9125964.1"/>
    </source>
</evidence>
<dbReference type="InterPro" id="IPR036779">
    <property type="entry name" value="LysM_dom_sf"/>
</dbReference>
<keyword evidence="3" id="KW-1185">Reference proteome</keyword>
<dbReference type="PANTHER" id="PTHR33734">
    <property type="entry name" value="LYSM DOMAIN-CONTAINING GPI-ANCHORED PROTEIN 2"/>
    <property type="match status" value="1"/>
</dbReference>
<evidence type="ECO:0000259" key="1">
    <source>
        <dbReference type="PROSITE" id="PS51782"/>
    </source>
</evidence>
<dbReference type="Gene3D" id="3.10.350.10">
    <property type="entry name" value="LysM domain"/>
    <property type="match status" value="2"/>
</dbReference>
<comment type="caution">
    <text evidence="2">The sequence shown here is derived from an EMBL/GenBank/DDBJ whole genome shotgun (WGS) entry which is preliminary data.</text>
</comment>
<dbReference type="Pfam" id="PF01476">
    <property type="entry name" value="LysM"/>
    <property type="match status" value="2"/>
</dbReference>
<reference evidence="2" key="1">
    <citation type="submission" date="2022-07" db="EMBL/GenBank/DDBJ databases">
        <authorList>
            <person name="Macas J."/>
            <person name="Novak P."/>
            <person name="Neumann P."/>
        </authorList>
    </citation>
    <scope>NUCLEOTIDE SEQUENCE</scope>
</reference>
<feature type="domain" description="LysM" evidence="1">
    <location>
        <begin position="120"/>
        <end position="167"/>
    </location>
</feature>
<dbReference type="PANTHER" id="PTHR33734:SF11">
    <property type="entry name" value="LYSM DOMAIN-CONTAINING GPI-ANCHORED PROTEIN 2"/>
    <property type="match status" value="1"/>
</dbReference>
<sequence length="376" mass="39424">MTSSIPPSALLLVWVVIVSTTIPSLLSPFLTLPAAEAQAFKCNRRGATCDAIVDYISPNATTLSAVKSLFNIKNLRSILGANSLPLNTPGSQTLPANRTLKIPFTCSCANGTGRSSNRLPSYTVAPGDGLYHIAAEVFGNLVTFGEIQAANNIPNSNLIVPGQKLWIPLPCSCDDVEGEKVVHYGHVVEAGSSVEAIAGQYNVSQDSLLKLNGLSSPKDLIAGAILDVPLPTCRSAISNASLDYPLLVPNGSVVFTAGNCVSCKCDAPAATAVNNWNLECQPTQLKSSVWSKCPSTSCQFGGSVNGGSSCAGGGNTTSGACTYAGYTNQTILTASLDSTCPQKDGGSALRPQYNWKWRLMLTLLCWTVCISSSYIF</sequence>
<name>A0AAV0ERT6_9ASTE</name>
<dbReference type="Proteomes" id="UP001152523">
    <property type="component" value="Unassembled WGS sequence"/>
</dbReference>
<evidence type="ECO:0000313" key="3">
    <source>
        <dbReference type="Proteomes" id="UP001152523"/>
    </source>
</evidence>
<dbReference type="InterPro" id="IPR018392">
    <property type="entry name" value="LysM"/>
</dbReference>
<dbReference type="PROSITE" id="PS51782">
    <property type="entry name" value="LYSM"/>
    <property type="match status" value="2"/>
</dbReference>
<dbReference type="CDD" id="cd00118">
    <property type="entry name" value="LysM"/>
    <property type="match status" value="2"/>
</dbReference>
<organism evidence="2 3">
    <name type="scientific">Cuscuta epithymum</name>
    <dbReference type="NCBI Taxonomy" id="186058"/>
    <lineage>
        <taxon>Eukaryota</taxon>
        <taxon>Viridiplantae</taxon>
        <taxon>Streptophyta</taxon>
        <taxon>Embryophyta</taxon>
        <taxon>Tracheophyta</taxon>
        <taxon>Spermatophyta</taxon>
        <taxon>Magnoliopsida</taxon>
        <taxon>eudicotyledons</taxon>
        <taxon>Gunneridae</taxon>
        <taxon>Pentapetalae</taxon>
        <taxon>asterids</taxon>
        <taxon>lamiids</taxon>
        <taxon>Solanales</taxon>
        <taxon>Convolvulaceae</taxon>
        <taxon>Cuscuteae</taxon>
        <taxon>Cuscuta</taxon>
        <taxon>Cuscuta subgen. Cuscuta</taxon>
    </lineage>
</organism>